<keyword evidence="1" id="KW-0238">DNA-binding</keyword>
<gene>
    <name evidence="3" type="primary">cadR</name>
    <name evidence="3" type="ORF">NX780_23400</name>
</gene>
<protein>
    <submittedName>
        <fullName evidence="3">Cd(II)/Pb(II)-responsive transcriptional regulator</fullName>
    </submittedName>
</protein>
<dbReference type="NCBIfam" id="TIGR02047">
    <property type="entry name" value="CadR-PbrR"/>
    <property type="match status" value="1"/>
</dbReference>
<name>A0ABT2ASS4_9BURK</name>
<organism evidence="3 4">
    <name type="scientific">Massilia agri</name>
    <dbReference type="NCBI Taxonomy" id="1886785"/>
    <lineage>
        <taxon>Bacteria</taxon>
        <taxon>Pseudomonadati</taxon>
        <taxon>Pseudomonadota</taxon>
        <taxon>Betaproteobacteria</taxon>
        <taxon>Burkholderiales</taxon>
        <taxon>Oxalobacteraceae</taxon>
        <taxon>Telluria group</taxon>
        <taxon>Massilia</taxon>
    </lineage>
</organism>
<dbReference type="InterPro" id="IPR047057">
    <property type="entry name" value="MerR_fam"/>
</dbReference>
<dbReference type="SMART" id="SM00422">
    <property type="entry name" value="HTH_MERR"/>
    <property type="match status" value="1"/>
</dbReference>
<evidence type="ECO:0000313" key="4">
    <source>
        <dbReference type="Proteomes" id="UP001206572"/>
    </source>
</evidence>
<comment type="caution">
    <text evidence="3">The sequence shown here is derived from an EMBL/GenBank/DDBJ whole genome shotgun (WGS) entry which is preliminary data.</text>
</comment>
<dbReference type="RefSeq" id="WP_258830298.1">
    <property type="nucleotide sequence ID" value="NZ_JANUHA010000026.1"/>
</dbReference>
<feature type="domain" description="HTH merR-type" evidence="2">
    <location>
        <begin position="1"/>
        <end position="69"/>
    </location>
</feature>
<dbReference type="SUPFAM" id="SSF46955">
    <property type="entry name" value="Putative DNA-binding domain"/>
    <property type="match status" value="1"/>
</dbReference>
<sequence>MKIGELAGRTHCPVETIRYYERIGLLAPPQRATNNYRSYGERHAERLQFIRHCRALDMGLEEIRLLLDARDQPDGDCTDVNALLDRHIEQVAGKIAELTALERQLKQLRGCCVATQAPQACGILHALSEHEPMQ</sequence>
<accession>A0ABT2ASS4</accession>
<keyword evidence="4" id="KW-1185">Reference proteome</keyword>
<dbReference type="CDD" id="cd04784">
    <property type="entry name" value="HTH_CadR-PbrR"/>
    <property type="match status" value="1"/>
</dbReference>
<dbReference type="PANTHER" id="PTHR30204:SF92">
    <property type="entry name" value="HTH-TYPE TRANSCRIPTIONAL REGULATOR ZNTR"/>
    <property type="match status" value="1"/>
</dbReference>
<dbReference type="PROSITE" id="PS50937">
    <property type="entry name" value="HTH_MERR_2"/>
    <property type="match status" value="1"/>
</dbReference>
<reference evidence="3 4" key="1">
    <citation type="submission" date="2022-08" db="EMBL/GenBank/DDBJ databases">
        <title>Reclassification of Massilia species as members of the genera Telluria, Duganella, Pseudoduganella, Mokoshia gen. nov. and Zemynaea gen. nov. using orthogonal and non-orthogonal genome-based approaches.</title>
        <authorList>
            <person name="Bowman J.P."/>
        </authorList>
    </citation>
    <scope>NUCLEOTIDE SEQUENCE [LARGE SCALE GENOMIC DNA]</scope>
    <source>
        <strain evidence="3 4">JCM 31661</strain>
    </source>
</reference>
<proteinExistence type="predicted"/>
<dbReference type="Proteomes" id="UP001206572">
    <property type="component" value="Unassembled WGS sequence"/>
</dbReference>
<dbReference type="PRINTS" id="PR00040">
    <property type="entry name" value="HTHMERR"/>
</dbReference>
<dbReference type="PANTHER" id="PTHR30204">
    <property type="entry name" value="REDOX-CYCLING DRUG-SENSING TRANSCRIPTIONAL ACTIVATOR SOXR"/>
    <property type="match status" value="1"/>
</dbReference>
<dbReference type="InterPro" id="IPR009061">
    <property type="entry name" value="DNA-bd_dom_put_sf"/>
</dbReference>
<evidence type="ECO:0000259" key="2">
    <source>
        <dbReference type="PROSITE" id="PS50937"/>
    </source>
</evidence>
<dbReference type="EMBL" id="JANUHA010000026">
    <property type="protein sequence ID" value="MCS0599297.1"/>
    <property type="molecule type" value="Genomic_DNA"/>
</dbReference>
<dbReference type="Gene3D" id="1.10.1660.10">
    <property type="match status" value="1"/>
</dbReference>
<dbReference type="InterPro" id="IPR000551">
    <property type="entry name" value="MerR-type_HTH_dom"/>
</dbReference>
<dbReference type="Pfam" id="PF13411">
    <property type="entry name" value="MerR_1"/>
    <property type="match status" value="1"/>
</dbReference>
<dbReference type="InterPro" id="IPR011791">
    <property type="entry name" value="CadR-PbrR"/>
</dbReference>
<evidence type="ECO:0000256" key="1">
    <source>
        <dbReference type="ARBA" id="ARBA00023125"/>
    </source>
</evidence>
<evidence type="ECO:0000313" key="3">
    <source>
        <dbReference type="EMBL" id="MCS0599297.1"/>
    </source>
</evidence>